<feature type="region of interest" description="Disordered" evidence="2">
    <location>
        <begin position="302"/>
        <end position="324"/>
    </location>
</feature>
<dbReference type="RefSeq" id="XP_031565617.1">
    <property type="nucleotide sequence ID" value="XM_031709757.1"/>
</dbReference>
<evidence type="ECO:0000313" key="4">
    <source>
        <dbReference type="RefSeq" id="XP_031565617.1"/>
    </source>
</evidence>
<dbReference type="GeneID" id="116300805"/>
<keyword evidence="3" id="KW-1185">Reference proteome</keyword>
<name>A0A6P8IFX3_ACTTE</name>
<feature type="compositionally biased region" description="Acidic residues" evidence="2">
    <location>
        <begin position="102"/>
        <end position="111"/>
    </location>
</feature>
<organism evidence="3 4">
    <name type="scientific">Actinia tenebrosa</name>
    <name type="common">Australian red waratah sea anemone</name>
    <dbReference type="NCBI Taxonomy" id="6105"/>
    <lineage>
        <taxon>Eukaryota</taxon>
        <taxon>Metazoa</taxon>
        <taxon>Cnidaria</taxon>
        <taxon>Anthozoa</taxon>
        <taxon>Hexacorallia</taxon>
        <taxon>Actiniaria</taxon>
        <taxon>Actiniidae</taxon>
        <taxon>Actinia</taxon>
    </lineage>
</organism>
<feature type="region of interest" description="Disordered" evidence="2">
    <location>
        <begin position="164"/>
        <end position="197"/>
    </location>
</feature>
<accession>A0A6P8IFX3</accession>
<sequence length="784" mass="87764">MESNLGEIGDSVAVCTSALLEAVSTMVNSNTVSFSNTTISDQALGSAIGNMLDPNIQGVLAAVNQAIRGPGASTAGLPTMAYRQIEHSNDDADGNDRRESEINENGDDYETVDGLRKSERKRKPPRPKSPEEEPKMKKKNRRRTHRTSLSGSIVHSEVPFKCDKCGSPYVTNPSRRGNRVKTSSHQPSPRHKVDPQTGKTLTLCNACGLSFDRPKKQNREKQQPSQEDKIKYLEESQTFAKALAEKLGDPDAEKLYCPLYKTHACGCLQSYLGQGQDVIEKAKELLELLKQAQELSKEKCYDPSELKNKPSKTKRSKNIGLGNGQRKSKNFEDFVLEKRVYLRENLRLCERATQKVLIYSNNFLHKKLKTDPTKAVRIQRQKGKAALGKLKELDELKKDKCCVDNCTLIAQSHIKLLQQWRDRAVSGQTEARRVLAEMLTPSGGARSNCYKFISWVTGCSHSTIGRVNEQMKQTSGDREPPTHGLIKWWREHPKPKKPKPVKQAPQPVDTAQQVALQQIQQATMPQVTNILQAAVSSAGLAAVMMPSLATTVPLATVSTHSLTQPQLSTVTFNNGTLQIQQHGSHQQQQQLQVQAPPVQQIQIQQQQYEQQIQQLQLQQFQLQQQQQQIQQRLQQTQQQLQQQLQQAQQQLQQQLHCLPTQVTLQNTQQQQQQIIYTQPQEIHVVQPQQQQILQQETVQREIQQEGQQTVANIPVSNIVTVAIPANVPVSQATSSSNDSFLSSEAFHFALNQLPQHLVIPVSTNSNVTQAVPVSLIQTSQTSMQ</sequence>
<dbReference type="AlphaFoldDB" id="A0A6P8IFX3"/>
<proteinExistence type="predicted"/>
<reference evidence="4" key="1">
    <citation type="submission" date="2025-08" db="UniProtKB">
        <authorList>
            <consortium name="RefSeq"/>
        </authorList>
    </citation>
    <scope>IDENTIFICATION</scope>
    <source>
        <tissue evidence="4">Tentacle</tissue>
    </source>
</reference>
<evidence type="ECO:0000256" key="2">
    <source>
        <dbReference type="SAM" id="MobiDB-lite"/>
    </source>
</evidence>
<evidence type="ECO:0000256" key="1">
    <source>
        <dbReference type="SAM" id="Coils"/>
    </source>
</evidence>
<feature type="region of interest" description="Disordered" evidence="2">
    <location>
        <begin position="87"/>
        <end position="152"/>
    </location>
</feature>
<gene>
    <name evidence="4" type="primary">LOC116300805</name>
</gene>
<feature type="compositionally biased region" description="Polar residues" evidence="2">
    <location>
        <begin position="169"/>
        <end position="187"/>
    </location>
</feature>
<evidence type="ECO:0000313" key="3">
    <source>
        <dbReference type="Proteomes" id="UP000515163"/>
    </source>
</evidence>
<feature type="coiled-coil region" evidence="1">
    <location>
        <begin position="598"/>
        <end position="657"/>
    </location>
</feature>
<protein>
    <submittedName>
        <fullName evidence="4">Uncharacterized protein LOC116300805 isoform X2</fullName>
    </submittedName>
</protein>
<feature type="compositionally biased region" description="Basic and acidic residues" evidence="2">
    <location>
        <begin position="87"/>
        <end position="101"/>
    </location>
</feature>
<dbReference type="OrthoDB" id="10068017at2759"/>
<feature type="compositionally biased region" description="Basic residues" evidence="2">
    <location>
        <begin position="136"/>
        <end position="146"/>
    </location>
</feature>
<keyword evidence="1" id="KW-0175">Coiled coil</keyword>
<dbReference type="Proteomes" id="UP000515163">
    <property type="component" value="Unplaced"/>
</dbReference>